<comment type="caution">
    <text evidence="1">The sequence shown here is derived from an EMBL/GenBank/DDBJ whole genome shotgun (WGS) entry which is preliminary data.</text>
</comment>
<dbReference type="EMBL" id="QGTL01000002">
    <property type="protein sequence ID" value="PWV79163.1"/>
    <property type="molecule type" value="Genomic_DNA"/>
</dbReference>
<accession>A0A317NW81</accession>
<gene>
    <name evidence="1" type="ORF">DFR69_102225</name>
</gene>
<organism evidence="1 2">
    <name type="scientific">Nocardia neocaledoniensis</name>
    <dbReference type="NCBI Taxonomy" id="236511"/>
    <lineage>
        <taxon>Bacteria</taxon>
        <taxon>Bacillati</taxon>
        <taxon>Actinomycetota</taxon>
        <taxon>Actinomycetes</taxon>
        <taxon>Mycobacteriales</taxon>
        <taxon>Nocardiaceae</taxon>
        <taxon>Nocardia</taxon>
    </lineage>
</organism>
<evidence type="ECO:0000313" key="1">
    <source>
        <dbReference type="EMBL" id="PWV79163.1"/>
    </source>
</evidence>
<dbReference type="RefSeq" id="WP_208643913.1">
    <property type="nucleotide sequence ID" value="NZ_QGTL01000002.1"/>
</dbReference>
<keyword evidence="2" id="KW-1185">Reference proteome</keyword>
<proteinExistence type="predicted"/>
<evidence type="ECO:0000313" key="2">
    <source>
        <dbReference type="Proteomes" id="UP000246410"/>
    </source>
</evidence>
<protein>
    <submittedName>
        <fullName evidence="1">Uncharacterized protein</fullName>
    </submittedName>
</protein>
<sequence length="131" mass="14155">MPSIDTIPLTDLIDTFETSVGMEPVGGRYGGLVPLYVPFESAMEHFHGSSPLTTGQRTPVLACSCGDFGCWPLSARITSTGDLVVWDHFEQPYRAPRDCAAFGPFLFDREQYDNAVRGLDAAIAAAVPGSR</sequence>
<dbReference type="AlphaFoldDB" id="A0A317NW81"/>
<reference evidence="1 2" key="1">
    <citation type="submission" date="2018-05" db="EMBL/GenBank/DDBJ databases">
        <title>Genomic Encyclopedia of Type Strains, Phase IV (KMG-IV): sequencing the most valuable type-strain genomes for metagenomic binning, comparative biology and taxonomic classification.</title>
        <authorList>
            <person name="Goeker M."/>
        </authorList>
    </citation>
    <scope>NUCLEOTIDE SEQUENCE [LARGE SCALE GENOMIC DNA]</scope>
    <source>
        <strain evidence="1 2">DSM 44717</strain>
    </source>
</reference>
<dbReference type="Proteomes" id="UP000246410">
    <property type="component" value="Unassembled WGS sequence"/>
</dbReference>
<name>A0A317NW81_9NOCA</name>